<dbReference type="EMBL" id="QVXO01000054">
    <property type="protein sequence ID" value="RPJ88845.1"/>
    <property type="molecule type" value="Genomic_DNA"/>
</dbReference>
<dbReference type="OrthoDB" id="8638523at2"/>
<organism evidence="1 2">
    <name type="scientific">Alcaligenes xylosoxydans xylosoxydans</name>
    <name type="common">Achromobacter xylosoxidans</name>
    <dbReference type="NCBI Taxonomy" id="85698"/>
    <lineage>
        <taxon>Bacteria</taxon>
        <taxon>Pseudomonadati</taxon>
        <taxon>Pseudomonadota</taxon>
        <taxon>Betaproteobacteria</taxon>
        <taxon>Burkholderiales</taxon>
        <taxon>Alcaligenaceae</taxon>
        <taxon>Achromobacter</taxon>
    </lineage>
</organism>
<reference evidence="1 2" key="1">
    <citation type="submission" date="2018-08" db="EMBL/GenBank/DDBJ databases">
        <title>Achromobacter xylosoxidans Genome sequencing and assembly.</title>
        <authorList>
            <person name="Wang R."/>
            <person name="Rensing C."/>
            <person name="Li Y."/>
        </authorList>
    </citation>
    <scope>NUCLEOTIDE SEQUENCE [LARGE SCALE GENOMIC DNA]</scope>
    <source>
        <strain evidence="1 2">GD003A</strain>
    </source>
</reference>
<proteinExistence type="predicted"/>
<accession>A0A424W6G3</accession>
<sequence>MADRFDANAVLWNWARWCWSGASVGNMVWYEPATEDYHPIEVDHAMAVERLHQALPLLERMIIIAEYPQRHERFAGLEAHQRRAAALRWIAQVTGKAISATEYRLYLGLFKDKVKREVC</sequence>
<evidence type="ECO:0000313" key="1">
    <source>
        <dbReference type="EMBL" id="RPJ88845.1"/>
    </source>
</evidence>
<dbReference type="RefSeq" id="WP_054453617.1">
    <property type="nucleotide sequence ID" value="NZ_CP061008.1"/>
</dbReference>
<dbReference type="GeneID" id="84698754"/>
<dbReference type="AlphaFoldDB" id="A0A424W6G3"/>
<name>A0A424W6G3_ALCXX</name>
<comment type="caution">
    <text evidence="1">The sequence shown here is derived from an EMBL/GenBank/DDBJ whole genome shotgun (WGS) entry which is preliminary data.</text>
</comment>
<gene>
    <name evidence="1" type="ORF">DY367_25935</name>
</gene>
<dbReference type="Proteomes" id="UP000285324">
    <property type="component" value="Unassembled WGS sequence"/>
</dbReference>
<evidence type="ECO:0000313" key="2">
    <source>
        <dbReference type="Proteomes" id="UP000285324"/>
    </source>
</evidence>
<protein>
    <submittedName>
        <fullName evidence="1">Uncharacterized protein</fullName>
    </submittedName>
</protein>